<comment type="subcellular location">
    <subcellularLocation>
        <location evidence="7">Cell inner membrane</location>
        <topology evidence="7">Single-pass type II membrane protein</topology>
    </subcellularLocation>
    <text evidence="7">Localizes to the division septum.</text>
</comment>
<keyword evidence="10" id="KW-1185">Reference proteome</keyword>
<evidence type="ECO:0000313" key="10">
    <source>
        <dbReference type="Proteomes" id="UP000295443"/>
    </source>
</evidence>
<keyword evidence="2 7" id="KW-0132">Cell division</keyword>
<gene>
    <name evidence="7 9" type="primary">ftsB</name>
    <name evidence="9" type="ORF">EZJ19_08125</name>
</gene>
<evidence type="ECO:0000256" key="8">
    <source>
        <dbReference type="SAM" id="Phobius"/>
    </source>
</evidence>
<dbReference type="OrthoDB" id="7061211at2"/>
<dbReference type="NCBIfam" id="NF002058">
    <property type="entry name" value="PRK00888.1"/>
    <property type="match status" value="1"/>
</dbReference>
<comment type="caution">
    <text evidence="9">The sequence shown here is derived from an EMBL/GenBank/DDBJ whole genome shotgun (WGS) entry which is preliminary data.</text>
</comment>
<comment type="subunit">
    <text evidence="7">Part of a complex composed of FtsB, FtsL and FtsQ.</text>
</comment>
<keyword evidence="1 7" id="KW-1003">Cell membrane</keyword>
<protein>
    <recommendedName>
        <fullName evidence="7">Cell division protein FtsB</fullName>
    </recommendedName>
</protein>
<dbReference type="Pfam" id="PF04977">
    <property type="entry name" value="DivIC"/>
    <property type="match status" value="1"/>
</dbReference>
<keyword evidence="5 7" id="KW-0472">Membrane</keyword>
<evidence type="ECO:0000256" key="6">
    <source>
        <dbReference type="ARBA" id="ARBA00023306"/>
    </source>
</evidence>
<keyword evidence="3 7" id="KW-0812">Transmembrane</keyword>
<feature type="topological domain" description="Cytoplasmic" evidence="7">
    <location>
        <begin position="1"/>
        <end position="3"/>
    </location>
</feature>
<keyword evidence="6 7" id="KW-0131">Cell cycle</keyword>
<evidence type="ECO:0000256" key="5">
    <source>
        <dbReference type="ARBA" id="ARBA00023136"/>
    </source>
</evidence>
<feature type="transmembrane region" description="Helical" evidence="8">
    <location>
        <begin position="6"/>
        <end position="26"/>
    </location>
</feature>
<name>A0A4R1BD77_9PROT</name>
<keyword evidence="7" id="KW-0997">Cell inner membrane</keyword>
<dbReference type="PANTHER" id="PTHR37485:SF1">
    <property type="entry name" value="CELL DIVISION PROTEIN FTSB"/>
    <property type="match status" value="1"/>
</dbReference>
<dbReference type="GO" id="GO:0043093">
    <property type="term" value="P:FtsZ-dependent cytokinesis"/>
    <property type="evidence" value="ECO:0007669"/>
    <property type="project" value="UniProtKB-UniRule"/>
</dbReference>
<evidence type="ECO:0000256" key="7">
    <source>
        <dbReference type="HAMAP-Rule" id="MF_00599"/>
    </source>
</evidence>
<accession>A0A4R1BD77</accession>
<dbReference type="HAMAP" id="MF_00599">
    <property type="entry name" value="FtsB"/>
    <property type="match status" value="1"/>
</dbReference>
<dbReference type="PANTHER" id="PTHR37485">
    <property type="entry name" value="CELL DIVISION PROTEIN FTSB"/>
    <property type="match status" value="1"/>
</dbReference>
<evidence type="ECO:0000256" key="2">
    <source>
        <dbReference type="ARBA" id="ARBA00022618"/>
    </source>
</evidence>
<dbReference type="InterPro" id="IPR007060">
    <property type="entry name" value="FtsL/DivIC"/>
</dbReference>
<comment type="function">
    <text evidence="7">Essential cell division protein. May link together the upstream cell division proteins, which are predominantly cytoplasmic, with the downstream cell division proteins, which are predominantly periplasmic.</text>
</comment>
<proteinExistence type="inferred from homology"/>
<evidence type="ECO:0000256" key="3">
    <source>
        <dbReference type="ARBA" id="ARBA00022692"/>
    </source>
</evidence>
<dbReference type="EMBL" id="SJZB01000031">
    <property type="protein sequence ID" value="TCJ15020.1"/>
    <property type="molecule type" value="Genomic_DNA"/>
</dbReference>
<evidence type="ECO:0000256" key="4">
    <source>
        <dbReference type="ARBA" id="ARBA00022989"/>
    </source>
</evidence>
<dbReference type="GO" id="GO:0032153">
    <property type="term" value="C:cell division site"/>
    <property type="evidence" value="ECO:0007669"/>
    <property type="project" value="UniProtKB-UniRule"/>
</dbReference>
<evidence type="ECO:0000313" key="9">
    <source>
        <dbReference type="EMBL" id="TCJ15020.1"/>
    </source>
</evidence>
<evidence type="ECO:0000256" key="1">
    <source>
        <dbReference type="ARBA" id="ARBA00022475"/>
    </source>
</evidence>
<dbReference type="GO" id="GO:0005886">
    <property type="term" value="C:plasma membrane"/>
    <property type="evidence" value="ECO:0007669"/>
    <property type="project" value="UniProtKB-SubCell"/>
</dbReference>
<feature type="topological domain" description="Periplasmic" evidence="7">
    <location>
        <begin position="22"/>
        <end position="102"/>
    </location>
</feature>
<dbReference type="AlphaFoldDB" id="A0A4R1BD77"/>
<dbReference type="GO" id="GO:0030428">
    <property type="term" value="C:cell septum"/>
    <property type="evidence" value="ECO:0007669"/>
    <property type="project" value="TreeGrafter"/>
</dbReference>
<sequence>MRGLNWVLAVLIVLLQYPLWLGKGSWLKVWDLQRQITEQRAANQVLAARNAQLAAEVNDLKTGYGAIEARARYELGMIRKDEIFFQVMEPAANPPMTRETEP</sequence>
<dbReference type="RefSeq" id="WP_131446450.1">
    <property type="nucleotide sequence ID" value="NZ_SJZB01000031.1"/>
</dbReference>
<dbReference type="InterPro" id="IPR023081">
    <property type="entry name" value="Cell_div_FtsB"/>
</dbReference>
<comment type="similarity">
    <text evidence="7">Belongs to the FtsB family.</text>
</comment>
<keyword evidence="4 7" id="KW-1133">Transmembrane helix</keyword>
<dbReference type="Proteomes" id="UP000295443">
    <property type="component" value="Unassembled WGS sequence"/>
</dbReference>
<reference evidence="9 10" key="1">
    <citation type="submission" date="2019-03" db="EMBL/GenBank/DDBJ databases">
        <title>Genome sequence of Thiobacillaceae bacterium LSR1, a sulfur-oxidizing bacterium isolated from freshwater sediment.</title>
        <authorList>
            <person name="Li S."/>
        </authorList>
    </citation>
    <scope>NUCLEOTIDE SEQUENCE [LARGE SCALE GENOMIC DNA]</scope>
    <source>
        <strain evidence="9 10">LSR1</strain>
    </source>
</reference>
<organism evidence="9 10">
    <name type="scientific">Parasulfuritortus cantonensis</name>
    <dbReference type="NCBI Taxonomy" id="2528202"/>
    <lineage>
        <taxon>Bacteria</taxon>
        <taxon>Pseudomonadati</taxon>
        <taxon>Pseudomonadota</taxon>
        <taxon>Betaproteobacteria</taxon>
        <taxon>Nitrosomonadales</taxon>
        <taxon>Thiobacillaceae</taxon>
        <taxon>Parasulfuritortus</taxon>
    </lineage>
</organism>